<dbReference type="EMBL" id="VSRR010010699">
    <property type="protein sequence ID" value="MPC52201.1"/>
    <property type="molecule type" value="Genomic_DNA"/>
</dbReference>
<sequence length="111" mass="11093">MYSVRVPEAVALKGSIVGVALGYRRKVGGNKGKRRRNEGAWGAPPGHRDPPSFPSSLPPALFLLPLFVAAVGGGRCCSLHGAAAGGRAFVVGAEGAGGSSGGRGGQEVGRV</sequence>
<organism evidence="2 3">
    <name type="scientific">Portunus trituberculatus</name>
    <name type="common">Swimming crab</name>
    <name type="synonym">Neptunus trituberculatus</name>
    <dbReference type="NCBI Taxonomy" id="210409"/>
    <lineage>
        <taxon>Eukaryota</taxon>
        <taxon>Metazoa</taxon>
        <taxon>Ecdysozoa</taxon>
        <taxon>Arthropoda</taxon>
        <taxon>Crustacea</taxon>
        <taxon>Multicrustacea</taxon>
        <taxon>Malacostraca</taxon>
        <taxon>Eumalacostraca</taxon>
        <taxon>Eucarida</taxon>
        <taxon>Decapoda</taxon>
        <taxon>Pleocyemata</taxon>
        <taxon>Brachyura</taxon>
        <taxon>Eubrachyura</taxon>
        <taxon>Portunoidea</taxon>
        <taxon>Portunidae</taxon>
        <taxon>Portuninae</taxon>
        <taxon>Portunus</taxon>
    </lineage>
</organism>
<dbReference type="Proteomes" id="UP000324222">
    <property type="component" value="Unassembled WGS sequence"/>
</dbReference>
<dbReference type="AlphaFoldDB" id="A0A5B7FXF4"/>
<evidence type="ECO:0000256" key="1">
    <source>
        <dbReference type="SAM" id="MobiDB-lite"/>
    </source>
</evidence>
<gene>
    <name evidence="2" type="ORF">E2C01_046064</name>
</gene>
<keyword evidence="3" id="KW-1185">Reference proteome</keyword>
<name>A0A5B7FXF4_PORTR</name>
<protein>
    <submittedName>
        <fullName evidence="2">Uncharacterized protein</fullName>
    </submittedName>
</protein>
<accession>A0A5B7FXF4</accession>
<comment type="caution">
    <text evidence="2">The sequence shown here is derived from an EMBL/GenBank/DDBJ whole genome shotgun (WGS) entry which is preliminary data.</text>
</comment>
<feature type="region of interest" description="Disordered" evidence="1">
    <location>
        <begin position="28"/>
        <end position="54"/>
    </location>
</feature>
<reference evidence="2 3" key="1">
    <citation type="submission" date="2019-05" db="EMBL/GenBank/DDBJ databases">
        <title>Another draft genome of Portunus trituberculatus and its Hox gene families provides insights of decapod evolution.</title>
        <authorList>
            <person name="Jeong J.-H."/>
            <person name="Song I."/>
            <person name="Kim S."/>
            <person name="Choi T."/>
            <person name="Kim D."/>
            <person name="Ryu S."/>
            <person name="Kim W."/>
        </authorList>
    </citation>
    <scope>NUCLEOTIDE SEQUENCE [LARGE SCALE GENOMIC DNA]</scope>
    <source>
        <tissue evidence="2">Muscle</tissue>
    </source>
</reference>
<evidence type="ECO:0000313" key="3">
    <source>
        <dbReference type="Proteomes" id="UP000324222"/>
    </source>
</evidence>
<proteinExistence type="predicted"/>
<evidence type="ECO:0000313" key="2">
    <source>
        <dbReference type="EMBL" id="MPC52201.1"/>
    </source>
</evidence>